<dbReference type="InterPro" id="IPR036865">
    <property type="entry name" value="CRAL-TRIO_dom_sf"/>
</dbReference>
<dbReference type="GO" id="GO:0008289">
    <property type="term" value="F:lipid binding"/>
    <property type="evidence" value="ECO:0007669"/>
    <property type="project" value="InterPro"/>
</dbReference>
<evidence type="ECO:0000256" key="2">
    <source>
        <dbReference type="ARBA" id="ARBA00022448"/>
    </source>
</evidence>
<dbReference type="EMBL" id="CAJVPS010001258">
    <property type="protein sequence ID" value="CAG8531422.1"/>
    <property type="molecule type" value="Genomic_DNA"/>
</dbReference>
<dbReference type="CDD" id="cd00170">
    <property type="entry name" value="SEC14"/>
    <property type="match status" value="1"/>
</dbReference>
<accession>A0A9N9AG95</accession>
<dbReference type="Proteomes" id="UP000789508">
    <property type="component" value="Unassembled WGS sequence"/>
</dbReference>
<dbReference type="Gene3D" id="3.40.525.10">
    <property type="entry name" value="CRAL-TRIO lipid binding domain"/>
    <property type="match status" value="1"/>
</dbReference>
<keyword evidence="3" id="KW-0472">Membrane</keyword>
<gene>
    <name evidence="5" type="ORF">ALEPTO_LOCUS4955</name>
</gene>
<evidence type="ECO:0000313" key="6">
    <source>
        <dbReference type="Proteomes" id="UP000789508"/>
    </source>
</evidence>
<dbReference type="SUPFAM" id="SSF52087">
    <property type="entry name" value="CRAL/TRIO domain"/>
    <property type="match status" value="1"/>
</dbReference>
<dbReference type="PANTHER" id="PTHR45932">
    <property type="entry name" value="PATELLIN-1"/>
    <property type="match status" value="1"/>
</dbReference>
<dbReference type="InterPro" id="IPR011074">
    <property type="entry name" value="CRAL/TRIO_N_dom"/>
</dbReference>
<protein>
    <submittedName>
        <fullName evidence="5">2487_t:CDS:1</fullName>
    </submittedName>
</protein>
<dbReference type="OrthoDB" id="75724at2759"/>
<evidence type="ECO:0000256" key="3">
    <source>
        <dbReference type="ARBA" id="ARBA00023136"/>
    </source>
</evidence>
<organism evidence="5 6">
    <name type="scientific">Ambispora leptoticha</name>
    <dbReference type="NCBI Taxonomy" id="144679"/>
    <lineage>
        <taxon>Eukaryota</taxon>
        <taxon>Fungi</taxon>
        <taxon>Fungi incertae sedis</taxon>
        <taxon>Mucoromycota</taxon>
        <taxon>Glomeromycotina</taxon>
        <taxon>Glomeromycetes</taxon>
        <taxon>Archaeosporales</taxon>
        <taxon>Ambisporaceae</taxon>
        <taxon>Ambispora</taxon>
    </lineage>
</organism>
<dbReference type="SMART" id="SM00516">
    <property type="entry name" value="SEC14"/>
    <property type="match status" value="1"/>
</dbReference>
<proteinExistence type="predicted"/>
<keyword evidence="2" id="KW-0813">Transport</keyword>
<dbReference type="AlphaFoldDB" id="A0A9N9AG95"/>
<dbReference type="Pfam" id="PF03765">
    <property type="entry name" value="CRAL_TRIO_N"/>
    <property type="match status" value="1"/>
</dbReference>
<dbReference type="SUPFAM" id="SSF46938">
    <property type="entry name" value="CRAL/TRIO N-terminal domain"/>
    <property type="match status" value="1"/>
</dbReference>
<dbReference type="PROSITE" id="PS50191">
    <property type="entry name" value="CRAL_TRIO"/>
    <property type="match status" value="1"/>
</dbReference>
<evidence type="ECO:0000259" key="4">
    <source>
        <dbReference type="PROSITE" id="PS50191"/>
    </source>
</evidence>
<sequence length="289" mass="33117">MSEENQVPSINPLFAAFTEDEKRAVAQLKEKLDVILALAVAPENYSLWGIPLNKQSSDERLEVILIKFLRARNLNLIDAQDMLVKTIKWRLEFGADGILEEKFDETIFSGRIGFIHGHDTKNRPVTYNLYGGLDNQKVFGDVDRFLRWRIQLMERGIKKLDFVNVDQMIQVHDYEGVGFGSHDRTTKNASKQVTQVMQDNYPEFLAVKFFVNVPWWGDLIFKFISVFLTEQTKKKFIVTTASNAKEKMTKYIAEEELPTKYGGISVAPELETADLIKAEVEANEVVEES</sequence>
<dbReference type="PANTHER" id="PTHR45932:SF17">
    <property type="entry name" value="CELLULAR RETINALDEHYDE-BINDING_TRIPLE FUNCTION DOMAIN-CONTAINING PROTEIN"/>
    <property type="match status" value="1"/>
</dbReference>
<evidence type="ECO:0000256" key="1">
    <source>
        <dbReference type="ARBA" id="ARBA00004370"/>
    </source>
</evidence>
<evidence type="ECO:0000313" key="5">
    <source>
        <dbReference type="EMBL" id="CAG8531422.1"/>
    </source>
</evidence>
<dbReference type="InterPro" id="IPR036273">
    <property type="entry name" value="CRAL/TRIO_N_dom_sf"/>
</dbReference>
<comment type="subcellular location">
    <subcellularLocation>
        <location evidence="1">Membrane</location>
    </subcellularLocation>
</comment>
<dbReference type="InterPro" id="IPR001251">
    <property type="entry name" value="CRAL-TRIO_dom"/>
</dbReference>
<feature type="domain" description="CRAL-TRIO" evidence="4">
    <location>
        <begin position="103"/>
        <end position="269"/>
    </location>
</feature>
<keyword evidence="6" id="KW-1185">Reference proteome</keyword>
<dbReference type="Pfam" id="PF00650">
    <property type="entry name" value="CRAL_TRIO"/>
    <property type="match status" value="1"/>
</dbReference>
<comment type="caution">
    <text evidence="5">The sequence shown here is derived from an EMBL/GenBank/DDBJ whole genome shotgun (WGS) entry which is preliminary data.</text>
</comment>
<reference evidence="5" key="1">
    <citation type="submission" date="2021-06" db="EMBL/GenBank/DDBJ databases">
        <authorList>
            <person name="Kallberg Y."/>
            <person name="Tangrot J."/>
            <person name="Rosling A."/>
        </authorList>
    </citation>
    <scope>NUCLEOTIDE SEQUENCE</scope>
    <source>
        <strain evidence="5">FL130A</strain>
    </source>
</reference>
<dbReference type="InterPro" id="IPR044834">
    <property type="entry name" value="PATL"/>
</dbReference>
<dbReference type="GO" id="GO:0016020">
    <property type="term" value="C:membrane"/>
    <property type="evidence" value="ECO:0007669"/>
    <property type="project" value="UniProtKB-SubCell"/>
</dbReference>
<name>A0A9N9AG95_9GLOM</name>